<evidence type="ECO:0000313" key="3">
    <source>
        <dbReference type="Proteomes" id="UP000823634"/>
    </source>
</evidence>
<dbReference type="InterPro" id="IPR021552">
    <property type="entry name" value="ArsP_2"/>
</dbReference>
<proteinExistence type="predicted"/>
<feature type="transmembrane region" description="Helical" evidence="1">
    <location>
        <begin position="175"/>
        <end position="194"/>
    </location>
</feature>
<keyword evidence="1" id="KW-1133">Transmembrane helix</keyword>
<dbReference type="AlphaFoldDB" id="A0A9D9DEN7"/>
<feature type="transmembrane region" description="Helical" evidence="1">
    <location>
        <begin position="100"/>
        <end position="121"/>
    </location>
</feature>
<feature type="transmembrane region" description="Helical" evidence="1">
    <location>
        <begin position="267"/>
        <end position="288"/>
    </location>
</feature>
<dbReference type="Pfam" id="PF11449">
    <property type="entry name" value="ArsP_2"/>
    <property type="match status" value="1"/>
</dbReference>
<comment type="caution">
    <text evidence="2">The sequence shown here is derived from an EMBL/GenBank/DDBJ whole genome shotgun (WGS) entry which is preliminary data.</text>
</comment>
<name>A0A9D9DEN7_9FIRM</name>
<keyword evidence="1" id="KW-0812">Transmembrane</keyword>
<accession>A0A9D9DEN7</accession>
<gene>
    <name evidence="2" type="ORF">IAC61_02935</name>
</gene>
<dbReference type="NCBIfam" id="NF037962">
    <property type="entry name" value="arsenic_eff"/>
    <property type="match status" value="1"/>
</dbReference>
<sequence length="290" mass="31487">MLDVFIHSLLDSLTVLLFVLAFHVLLSFFEGKVTRFLESKRKAAPALGATFGLIPECGTSVVAADLFLKGHISLGTVVAVFLSCSDEALPILFSDVSGRYWSGFLVIGCKLVIGTVVGLFVDLLYKKGKEEVREHLDACEGEKQEHFGCCHHQIEGQGDKWKEHLLHPLIHSLKIFVYVFIVTFLFATMVFYVGEDAIGAFLTKNFYLAPILGTIVGLIPNCASSVLLSTLFVSGSLSFAGLLSGLLMNAGLGMIMLFKKGASKKKAFLVLAICLASSIAFGYCFLALPF</sequence>
<reference evidence="2" key="1">
    <citation type="submission" date="2020-10" db="EMBL/GenBank/DDBJ databases">
        <authorList>
            <person name="Gilroy R."/>
        </authorList>
    </citation>
    <scope>NUCLEOTIDE SEQUENCE</scope>
    <source>
        <strain evidence="2">17113</strain>
    </source>
</reference>
<dbReference type="EMBL" id="JADINA010000019">
    <property type="protein sequence ID" value="MBO8426258.1"/>
    <property type="molecule type" value="Genomic_DNA"/>
</dbReference>
<protein>
    <submittedName>
        <fullName evidence="2">Arsenic efflux protein</fullName>
    </submittedName>
</protein>
<dbReference type="Proteomes" id="UP000823634">
    <property type="component" value="Unassembled WGS sequence"/>
</dbReference>
<feature type="transmembrane region" description="Helical" evidence="1">
    <location>
        <begin position="239"/>
        <end position="258"/>
    </location>
</feature>
<reference evidence="2" key="2">
    <citation type="journal article" date="2021" name="PeerJ">
        <title>Extensive microbial diversity within the chicken gut microbiome revealed by metagenomics and culture.</title>
        <authorList>
            <person name="Gilroy R."/>
            <person name="Ravi A."/>
            <person name="Getino M."/>
            <person name="Pursley I."/>
            <person name="Horton D.L."/>
            <person name="Alikhan N.F."/>
            <person name="Baker D."/>
            <person name="Gharbi K."/>
            <person name="Hall N."/>
            <person name="Watson M."/>
            <person name="Adriaenssens E.M."/>
            <person name="Foster-Nyarko E."/>
            <person name="Jarju S."/>
            <person name="Secka A."/>
            <person name="Antonio M."/>
            <person name="Oren A."/>
            <person name="Chaudhuri R.R."/>
            <person name="La Ragione R."/>
            <person name="Hildebrand F."/>
            <person name="Pallen M.J."/>
        </authorList>
    </citation>
    <scope>NUCLEOTIDE SEQUENCE</scope>
    <source>
        <strain evidence="2">17113</strain>
    </source>
</reference>
<feature type="transmembrane region" description="Helical" evidence="1">
    <location>
        <begin position="43"/>
        <end position="64"/>
    </location>
</feature>
<evidence type="ECO:0000256" key="1">
    <source>
        <dbReference type="SAM" id="Phobius"/>
    </source>
</evidence>
<keyword evidence="1" id="KW-0472">Membrane</keyword>
<feature type="transmembrane region" description="Helical" evidence="1">
    <location>
        <begin position="206"/>
        <end position="233"/>
    </location>
</feature>
<evidence type="ECO:0000313" key="2">
    <source>
        <dbReference type="EMBL" id="MBO8426258.1"/>
    </source>
</evidence>
<organism evidence="2 3">
    <name type="scientific">Candidatus Alloenteromonas pullistercoris</name>
    <dbReference type="NCBI Taxonomy" id="2840785"/>
    <lineage>
        <taxon>Bacteria</taxon>
        <taxon>Bacillati</taxon>
        <taxon>Bacillota</taxon>
        <taxon>Bacillota incertae sedis</taxon>
        <taxon>Candidatus Alloenteromonas</taxon>
    </lineage>
</organism>
<feature type="transmembrane region" description="Helical" evidence="1">
    <location>
        <begin position="12"/>
        <end position="31"/>
    </location>
</feature>